<evidence type="ECO:0000256" key="4">
    <source>
        <dbReference type="PROSITE-ProRule" id="PRU00335"/>
    </source>
</evidence>
<organism evidence="6 7">
    <name type="scientific">Winogradskya consettensis</name>
    <dbReference type="NCBI Taxonomy" id="113560"/>
    <lineage>
        <taxon>Bacteria</taxon>
        <taxon>Bacillati</taxon>
        <taxon>Actinomycetota</taxon>
        <taxon>Actinomycetes</taxon>
        <taxon>Micromonosporales</taxon>
        <taxon>Micromonosporaceae</taxon>
        <taxon>Winogradskya</taxon>
    </lineage>
</organism>
<protein>
    <submittedName>
        <fullName evidence="6">TetR family transcriptional regulator</fullName>
    </submittedName>
</protein>
<dbReference type="PANTHER" id="PTHR30055">
    <property type="entry name" value="HTH-TYPE TRANSCRIPTIONAL REGULATOR RUTR"/>
    <property type="match status" value="1"/>
</dbReference>
<evidence type="ECO:0000256" key="1">
    <source>
        <dbReference type="ARBA" id="ARBA00023015"/>
    </source>
</evidence>
<proteinExistence type="predicted"/>
<sequence length="203" mass="21836">MGLRESKKVATRAALSWAAIRLTVERGYDEVKVEDIAAAAGVSPRTFNNYFSSKAEAIAARQLDRFLEVSAELRRRPPGESLWTAITAAAMAQFQPGPEVLAHPVPDQLQWTVGLRLMMAEPVLQGELLRAGAVAEAELAAAIAERTGTDVKHDFYPNLVAATVTAINAATVAFYLRADPPVRMDTLLPEAFTRAAAGLPPPT</sequence>
<dbReference type="GO" id="GO:0003700">
    <property type="term" value="F:DNA-binding transcription factor activity"/>
    <property type="evidence" value="ECO:0007669"/>
    <property type="project" value="TreeGrafter"/>
</dbReference>
<feature type="DNA-binding region" description="H-T-H motif" evidence="4">
    <location>
        <begin position="32"/>
        <end position="51"/>
    </location>
</feature>
<keyword evidence="1" id="KW-0805">Transcription regulation</keyword>
<keyword evidence="3" id="KW-0804">Transcription</keyword>
<dbReference type="Pfam" id="PF17754">
    <property type="entry name" value="TetR_C_14"/>
    <property type="match status" value="1"/>
</dbReference>
<evidence type="ECO:0000313" key="7">
    <source>
        <dbReference type="Proteomes" id="UP000680865"/>
    </source>
</evidence>
<dbReference type="InterPro" id="IPR001647">
    <property type="entry name" value="HTH_TetR"/>
</dbReference>
<dbReference type="PROSITE" id="PS50977">
    <property type="entry name" value="HTH_TETR_2"/>
    <property type="match status" value="1"/>
</dbReference>
<dbReference type="EMBL" id="BOQP01000008">
    <property type="protein sequence ID" value="GIM71062.1"/>
    <property type="molecule type" value="Genomic_DNA"/>
</dbReference>
<dbReference type="Gene3D" id="1.10.357.10">
    <property type="entry name" value="Tetracycline Repressor, domain 2"/>
    <property type="match status" value="1"/>
</dbReference>
<dbReference type="PANTHER" id="PTHR30055:SF238">
    <property type="entry name" value="MYCOFACTOCIN BIOSYNTHESIS TRANSCRIPTIONAL REGULATOR MFTR-RELATED"/>
    <property type="match status" value="1"/>
</dbReference>
<gene>
    <name evidence="6" type="ORF">Aco04nite_23540</name>
</gene>
<evidence type="ECO:0000313" key="6">
    <source>
        <dbReference type="EMBL" id="GIM71062.1"/>
    </source>
</evidence>
<comment type="caution">
    <text evidence="6">The sequence shown here is derived from an EMBL/GenBank/DDBJ whole genome shotgun (WGS) entry which is preliminary data.</text>
</comment>
<dbReference type="InterPro" id="IPR041347">
    <property type="entry name" value="MftR_C"/>
</dbReference>
<accession>A0A919SER0</accession>
<feature type="domain" description="HTH tetR-type" evidence="5">
    <location>
        <begin position="9"/>
        <end position="69"/>
    </location>
</feature>
<dbReference type="InterPro" id="IPR009057">
    <property type="entry name" value="Homeodomain-like_sf"/>
</dbReference>
<dbReference type="SUPFAM" id="SSF46689">
    <property type="entry name" value="Homeodomain-like"/>
    <property type="match status" value="1"/>
</dbReference>
<dbReference type="AlphaFoldDB" id="A0A919SER0"/>
<dbReference type="InterPro" id="IPR050109">
    <property type="entry name" value="HTH-type_TetR-like_transc_reg"/>
</dbReference>
<name>A0A919SER0_9ACTN</name>
<dbReference type="Gene3D" id="1.10.10.60">
    <property type="entry name" value="Homeodomain-like"/>
    <property type="match status" value="1"/>
</dbReference>
<dbReference type="RefSeq" id="WP_212997210.1">
    <property type="nucleotide sequence ID" value="NZ_BAAATW010000003.1"/>
</dbReference>
<dbReference type="Proteomes" id="UP000680865">
    <property type="component" value="Unassembled WGS sequence"/>
</dbReference>
<reference evidence="6" key="1">
    <citation type="submission" date="2021-03" db="EMBL/GenBank/DDBJ databases">
        <title>Whole genome shotgun sequence of Actinoplanes consettensis NBRC 14913.</title>
        <authorList>
            <person name="Komaki H."/>
            <person name="Tamura T."/>
        </authorList>
    </citation>
    <scope>NUCLEOTIDE SEQUENCE</scope>
    <source>
        <strain evidence="6">NBRC 14913</strain>
    </source>
</reference>
<keyword evidence="2 4" id="KW-0238">DNA-binding</keyword>
<dbReference type="GO" id="GO:0000976">
    <property type="term" value="F:transcription cis-regulatory region binding"/>
    <property type="evidence" value="ECO:0007669"/>
    <property type="project" value="TreeGrafter"/>
</dbReference>
<keyword evidence="7" id="KW-1185">Reference proteome</keyword>
<evidence type="ECO:0000256" key="3">
    <source>
        <dbReference type="ARBA" id="ARBA00023163"/>
    </source>
</evidence>
<evidence type="ECO:0000259" key="5">
    <source>
        <dbReference type="PROSITE" id="PS50977"/>
    </source>
</evidence>
<dbReference type="Pfam" id="PF00440">
    <property type="entry name" value="TetR_N"/>
    <property type="match status" value="1"/>
</dbReference>
<evidence type="ECO:0000256" key="2">
    <source>
        <dbReference type="ARBA" id="ARBA00023125"/>
    </source>
</evidence>